<dbReference type="InterPro" id="IPR052016">
    <property type="entry name" value="Bact_Sigma-Reg"/>
</dbReference>
<dbReference type="GO" id="GO:0004852">
    <property type="term" value="F:uroporphyrinogen-III synthase activity"/>
    <property type="evidence" value="ECO:0007669"/>
    <property type="project" value="UniProtKB-EC"/>
</dbReference>
<dbReference type="InterPro" id="IPR029016">
    <property type="entry name" value="GAF-like_dom_sf"/>
</dbReference>
<dbReference type="Gene3D" id="3.60.40.10">
    <property type="entry name" value="PPM-type phosphatase domain"/>
    <property type="match status" value="1"/>
</dbReference>
<keyword evidence="1" id="KW-0378">Hydrolase</keyword>
<dbReference type="AlphaFoldDB" id="U2WA01"/>
<keyword evidence="5" id="KW-1185">Reference proteome</keyword>
<dbReference type="eggNOG" id="COG2208">
    <property type="taxonomic scope" value="Bacteria"/>
</dbReference>
<evidence type="ECO:0000313" key="4">
    <source>
        <dbReference type="EMBL" id="ERL46399.1"/>
    </source>
</evidence>
<dbReference type="Gene3D" id="3.30.450.40">
    <property type="match status" value="1"/>
</dbReference>
<evidence type="ECO:0000256" key="1">
    <source>
        <dbReference type="ARBA" id="ARBA00022801"/>
    </source>
</evidence>
<sequence length="409" mass="44063">MTELPQLEIIYRMMEAFAEGGGTPKSVSTAMQQGLIYVRESLDAEAASFFMLDEKAENFTCENCLGPVDIIGLSLPVGAGIIGDVVARDDTRFIADCTKDPNFNSDVDDETGFFTRSMICAPVSGNGKQFGALQIINKSSGDGLFTEEDARLVTLLARSSALALANSEMTASIVEANRIKRDLKLAAVVQTGLFPRENHRYACGLNVPMQGVSGDLFDFVERNGHVYFCMGDVSGKGMNAALVMSKTHSLFRSLSRSSPTPAELVASINRELIETSDNGMFVTAIIGTYNPDTNQLLVCNAGHEPGLVAGPEGVDYIKPHLHPMGIMETASEDIAQSQIDLTNARFFAYSDGLTETEINGTAIGTKNLAGMIAAHQSIGLPKQLDLVMQEIRQKADRIFDDLTILGIGK</sequence>
<dbReference type="Pfam" id="PF01590">
    <property type="entry name" value="GAF"/>
    <property type="match status" value="1"/>
</dbReference>
<dbReference type="EC" id="4.2.1.75" evidence="4"/>
<dbReference type="InterPro" id="IPR036457">
    <property type="entry name" value="PPM-type-like_dom_sf"/>
</dbReference>
<dbReference type="Pfam" id="PF07228">
    <property type="entry name" value="SpoIIE"/>
    <property type="match status" value="1"/>
</dbReference>
<dbReference type="eggNOG" id="COG2203">
    <property type="taxonomic scope" value="Bacteria"/>
</dbReference>
<dbReference type="SMART" id="SM00065">
    <property type="entry name" value="GAF"/>
    <property type="match status" value="1"/>
</dbReference>
<accession>U2WA01</accession>
<dbReference type="RefSeq" id="WP_021777377.1">
    <property type="nucleotide sequence ID" value="NZ_AWXE01000004.1"/>
</dbReference>
<proteinExistence type="predicted"/>
<feature type="domain" description="PPM-type phosphatase" evidence="3">
    <location>
        <begin position="189"/>
        <end position="409"/>
    </location>
</feature>
<dbReference type="STRING" id="1397666.RS24_01397"/>
<dbReference type="InterPro" id="IPR001932">
    <property type="entry name" value="PPM-type_phosphatase-like_dom"/>
</dbReference>
<gene>
    <name evidence="4" type="ORF">RS24_01397</name>
</gene>
<dbReference type="SUPFAM" id="SSF55781">
    <property type="entry name" value="GAF domain-like"/>
    <property type="match status" value="1"/>
</dbReference>
<dbReference type="InterPro" id="IPR003018">
    <property type="entry name" value="GAF"/>
</dbReference>
<dbReference type="SMART" id="SM00331">
    <property type="entry name" value="PP2C_SIG"/>
    <property type="match status" value="1"/>
</dbReference>
<evidence type="ECO:0000313" key="5">
    <source>
        <dbReference type="Proteomes" id="UP000016762"/>
    </source>
</evidence>
<keyword evidence="4" id="KW-0456">Lyase</keyword>
<dbReference type="Proteomes" id="UP000016762">
    <property type="component" value="Unassembled WGS sequence"/>
</dbReference>
<organism evidence="4 5">
    <name type="scientific">Candidatus Micropelagius thuwalensis</name>
    <dbReference type="NCBI Taxonomy" id="1397666"/>
    <lineage>
        <taxon>Bacteria</taxon>
        <taxon>Pseudomonadati</taxon>
        <taxon>Pseudomonadota</taxon>
        <taxon>Alphaproteobacteria</taxon>
        <taxon>PS1 clade</taxon>
        <taxon>Candidatus Micropelagius</taxon>
    </lineage>
</organism>
<protein>
    <submittedName>
        <fullName evidence="4">Uroporphyrinogen-III synthase protein</fullName>
        <ecNumber evidence="4">4.2.1.75</ecNumber>
    </submittedName>
</protein>
<dbReference type="PANTHER" id="PTHR43156:SF2">
    <property type="entry name" value="STAGE II SPORULATION PROTEIN E"/>
    <property type="match status" value="1"/>
</dbReference>
<evidence type="ECO:0000259" key="3">
    <source>
        <dbReference type="SMART" id="SM00331"/>
    </source>
</evidence>
<name>U2WA01_9PROT</name>
<comment type="caution">
    <text evidence="4">The sequence shown here is derived from an EMBL/GenBank/DDBJ whole genome shotgun (WGS) entry which is preliminary data.</text>
</comment>
<dbReference type="EMBL" id="AWXE01000004">
    <property type="protein sequence ID" value="ERL46399.1"/>
    <property type="molecule type" value="Genomic_DNA"/>
</dbReference>
<dbReference type="PANTHER" id="PTHR43156">
    <property type="entry name" value="STAGE II SPORULATION PROTEIN E-RELATED"/>
    <property type="match status" value="1"/>
</dbReference>
<evidence type="ECO:0000259" key="2">
    <source>
        <dbReference type="SMART" id="SM00065"/>
    </source>
</evidence>
<reference evidence="4 5" key="1">
    <citation type="journal article" date="2014" name="FEMS Microbiol. Ecol.">
        <title>Genomic differentiation among two strains of the PS1 clade isolated from geographically separated marine habitats.</title>
        <authorList>
            <person name="Jimenez-Infante F."/>
            <person name="Ngugi D.K."/>
            <person name="Alam I."/>
            <person name="Rashid M."/>
            <person name="Baalawi W."/>
            <person name="Kamau A.A."/>
            <person name="Bajic V.B."/>
            <person name="Stingl U."/>
        </authorList>
    </citation>
    <scope>NUCLEOTIDE SEQUENCE [LARGE SCALE GENOMIC DNA]</scope>
    <source>
        <strain evidence="4 5">RS24</strain>
    </source>
</reference>
<dbReference type="GO" id="GO:0016791">
    <property type="term" value="F:phosphatase activity"/>
    <property type="evidence" value="ECO:0007669"/>
    <property type="project" value="TreeGrafter"/>
</dbReference>
<feature type="domain" description="GAF" evidence="2">
    <location>
        <begin position="26"/>
        <end position="174"/>
    </location>
</feature>